<dbReference type="EMBL" id="JAUTXY010000013">
    <property type="protein sequence ID" value="MEE2060639.1"/>
    <property type="molecule type" value="Genomic_DNA"/>
</dbReference>
<feature type="binding site" evidence="4">
    <location>
        <begin position="310"/>
        <end position="315"/>
    </location>
    <ligand>
        <name>acetyl-CoA</name>
        <dbReference type="ChEBI" id="CHEBI:57288"/>
        <label>2</label>
    </ligand>
</feature>
<dbReference type="InterPro" id="IPR016181">
    <property type="entry name" value="Acyl_CoA_acyltransferase"/>
</dbReference>
<feature type="binding site" evidence="4">
    <location>
        <position position="212"/>
    </location>
    <ligand>
        <name>1D-myo-inositol 2-(L-cysteinylamino)-2-deoxy-alpha-D-glucopyranoside</name>
        <dbReference type="ChEBI" id="CHEBI:58887"/>
    </ligand>
</feature>
<keyword evidence="3 4" id="KW-0012">Acyltransferase</keyword>
<feature type="binding site" evidence="4">
    <location>
        <position position="254"/>
    </location>
    <ligand>
        <name>1D-myo-inositol 2-(L-cysteinylamino)-2-deoxy-alpha-D-glucopyranoside</name>
        <dbReference type="ChEBI" id="CHEBI:58887"/>
    </ligand>
</feature>
<dbReference type="PROSITE" id="PS51186">
    <property type="entry name" value="GNAT"/>
    <property type="match status" value="2"/>
</dbReference>
<dbReference type="InterPro" id="IPR050276">
    <property type="entry name" value="MshD_Acetyltransferase"/>
</dbReference>
<dbReference type="RefSeq" id="WP_330135810.1">
    <property type="nucleotide sequence ID" value="NZ_JAUTXY010000013.1"/>
</dbReference>
<feature type="binding site" evidence="4">
    <location>
        <begin position="278"/>
        <end position="284"/>
    </location>
    <ligand>
        <name>acetyl-CoA</name>
        <dbReference type="ChEBI" id="CHEBI:57288"/>
        <label>2</label>
    </ligand>
</feature>
<dbReference type="CDD" id="cd04301">
    <property type="entry name" value="NAT_SF"/>
    <property type="match status" value="2"/>
</dbReference>
<organism evidence="7 8">
    <name type="scientific">Rhodococcus artemisiae</name>
    <dbReference type="NCBI Taxonomy" id="714159"/>
    <lineage>
        <taxon>Bacteria</taxon>
        <taxon>Bacillati</taxon>
        <taxon>Actinomycetota</taxon>
        <taxon>Actinomycetes</taxon>
        <taxon>Mycobacteriales</taxon>
        <taxon>Nocardiaceae</taxon>
        <taxon>Rhodococcus</taxon>
    </lineage>
</organism>
<dbReference type="Proteomes" id="UP001336020">
    <property type="component" value="Unassembled WGS sequence"/>
</dbReference>
<dbReference type="InterPro" id="IPR017813">
    <property type="entry name" value="Mycothiol_AcTrfase"/>
</dbReference>
<evidence type="ECO:0000256" key="3">
    <source>
        <dbReference type="ARBA" id="ARBA00023315"/>
    </source>
</evidence>
<keyword evidence="2 4" id="KW-0677">Repeat</keyword>
<comment type="function">
    <text evidence="4">Catalyzes the transfer of acetyl from acetyl-CoA to desacetylmycothiol (Cys-GlcN-Ins) to form mycothiol.</text>
</comment>
<dbReference type="SUPFAM" id="SSF55729">
    <property type="entry name" value="Acyl-CoA N-acyltransferases (Nat)"/>
    <property type="match status" value="2"/>
</dbReference>
<comment type="subunit">
    <text evidence="4">Monomer.</text>
</comment>
<feature type="domain" description="N-acetyltransferase" evidence="6">
    <location>
        <begin position="39"/>
        <end position="177"/>
    </location>
</feature>
<sequence length="333" mass="36173">MKPGHHEREELPLQQPREELPLQQPREELPLQQPRGSQQFVERPTAAHAAEVQALLDRATAHDGTAPVSEHAAHSLTRDTDARHLIAVVDGAVAGYANLTPAHGDHPSMSEVVVDPAHRGRGLGSELVGAALTEGGSGARVWAHGDLPAARAVAAKLDLSGVRELLQLRRSLDLALPELEVPDSVELRTYRGPSDDPELVRVNASAFEWHPEQGRMTASDVADRRAESWFDPEGLFLAFDAADPDRLLGFHWTKVHPPGPTEPSLGEVYVVGIDPEAQGRGLGRLLTLAGLHHLRERGLPTVLLYVEGDNTAALNTYGKLGFERFHVDVAYAK</sequence>
<evidence type="ECO:0000259" key="6">
    <source>
        <dbReference type="PROSITE" id="PS51186"/>
    </source>
</evidence>
<dbReference type="PANTHER" id="PTHR43617">
    <property type="entry name" value="L-AMINO ACID N-ACETYLTRANSFERASE"/>
    <property type="match status" value="1"/>
</dbReference>
<feature type="binding site" evidence="4">
    <location>
        <position position="70"/>
    </location>
    <ligand>
        <name>1D-myo-inositol 2-(L-cysteinylamino)-2-deoxy-alpha-D-glucopyranoside</name>
        <dbReference type="ChEBI" id="CHEBI:58887"/>
    </ligand>
</feature>
<dbReference type="Pfam" id="PF00583">
    <property type="entry name" value="Acetyltransf_1"/>
    <property type="match status" value="2"/>
</dbReference>
<dbReference type="EC" id="2.3.1.189" evidence="4"/>
<dbReference type="NCBIfam" id="TIGR03448">
    <property type="entry name" value="mycothiol_MshD"/>
    <property type="match status" value="1"/>
</dbReference>
<feature type="binding site" evidence="4">
    <location>
        <position position="305"/>
    </location>
    <ligand>
        <name>1D-myo-inositol 2-(L-cysteinylamino)-2-deoxy-alpha-D-glucopyranoside</name>
        <dbReference type="ChEBI" id="CHEBI:58887"/>
    </ligand>
</feature>
<proteinExistence type="inferred from homology"/>
<evidence type="ECO:0000313" key="7">
    <source>
        <dbReference type="EMBL" id="MEE2060639.1"/>
    </source>
</evidence>
<evidence type="ECO:0000256" key="1">
    <source>
        <dbReference type="ARBA" id="ARBA00022679"/>
    </source>
</evidence>
<comment type="catalytic activity">
    <reaction evidence="4">
        <text>1D-myo-inositol 2-(L-cysteinylamino)-2-deoxy-alpha-D-glucopyranoside + acetyl-CoA = mycothiol + CoA + H(+)</text>
        <dbReference type="Rhea" id="RHEA:26172"/>
        <dbReference type="ChEBI" id="CHEBI:15378"/>
        <dbReference type="ChEBI" id="CHEBI:16768"/>
        <dbReference type="ChEBI" id="CHEBI:57287"/>
        <dbReference type="ChEBI" id="CHEBI:57288"/>
        <dbReference type="ChEBI" id="CHEBI:58887"/>
        <dbReference type="EC" id="2.3.1.189"/>
    </reaction>
</comment>
<dbReference type="Gene3D" id="3.40.630.30">
    <property type="match status" value="1"/>
</dbReference>
<comment type="caution">
    <text evidence="7">The sequence shown here is derived from an EMBL/GenBank/DDBJ whole genome shotgun (WGS) entry which is preliminary data.</text>
</comment>
<dbReference type="HAMAP" id="MF_01698">
    <property type="entry name" value="MshD"/>
    <property type="match status" value="1"/>
</dbReference>
<evidence type="ECO:0000256" key="4">
    <source>
        <dbReference type="HAMAP-Rule" id="MF_01698"/>
    </source>
</evidence>
<gene>
    <name evidence="4 7" type="primary">mshD</name>
    <name evidence="7" type="ORF">Q7514_24260</name>
</gene>
<reference evidence="7 8" key="1">
    <citation type="submission" date="2023-07" db="EMBL/GenBank/DDBJ databases">
        <authorList>
            <person name="Girao M."/>
            <person name="Carvalho M.F."/>
        </authorList>
    </citation>
    <scope>NUCLEOTIDE SEQUENCE [LARGE SCALE GENOMIC DNA]</scope>
    <source>
        <strain evidence="7 8">YIM65754</strain>
    </source>
</reference>
<comment type="caution">
    <text evidence="4">Lacks conserved residue(s) required for the propagation of feature annotation.</text>
</comment>
<evidence type="ECO:0000256" key="5">
    <source>
        <dbReference type="SAM" id="MobiDB-lite"/>
    </source>
</evidence>
<accession>A0ABU7LGE6</accession>
<feature type="binding site" evidence="4">
    <location>
        <begin position="271"/>
        <end position="273"/>
    </location>
    <ligand>
        <name>acetyl-CoA</name>
        <dbReference type="ChEBI" id="CHEBI:57288"/>
        <label>2</label>
    </ligand>
</feature>
<protein>
    <recommendedName>
        <fullName evidence="4">Mycothiol acetyltransferase</fullName>
        <shortName evidence="4">MSH acetyltransferase</shortName>
        <ecNumber evidence="4">2.3.1.189</ecNumber>
    </recommendedName>
    <alternativeName>
        <fullName evidence="4">Mycothiol synthase</fullName>
    </alternativeName>
</protein>
<feature type="domain" description="N-acetyltransferase" evidence="6">
    <location>
        <begin position="185"/>
        <end position="333"/>
    </location>
</feature>
<dbReference type="GO" id="GO:0035447">
    <property type="term" value="F:mycothiol synthase activity"/>
    <property type="evidence" value="ECO:0007669"/>
    <property type="project" value="UniProtKB-EC"/>
</dbReference>
<evidence type="ECO:0000256" key="2">
    <source>
        <dbReference type="ARBA" id="ARBA00022737"/>
    </source>
</evidence>
<dbReference type="PANTHER" id="PTHR43617:SF31">
    <property type="entry name" value="MYCOTHIOL ACETYLTRANSFERASE"/>
    <property type="match status" value="1"/>
</dbReference>
<feature type="binding site" evidence="4">
    <location>
        <begin position="112"/>
        <end position="114"/>
    </location>
    <ligand>
        <name>acetyl-CoA</name>
        <dbReference type="ChEBI" id="CHEBI:57288"/>
        <label>1</label>
    </ligand>
</feature>
<feature type="compositionally biased region" description="Basic and acidic residues" evidence="5">
    <location>
        <begin position="1"/>
        <end position="29"/>
    </location>
</feature>
<name>A0ABU7LGE6_9NOCA</name>
<feature type="region of interest" description="Disordered" evidence="5">
    <location>
        <begin position="1"/>
        <end position="46"/>
    </location>
</feature>
<feature type="binding site" evidence="4">
    <location>
        <position position="267"/>
    </location>
    <ligand>
        <name>1D-myo-inositol 2-(L-cysteinylamino)-2-deoxy-alpha-D-glucopyranoside</name>
        <dbReference type="ChEBI" id="CHEBI:58887"/>
    </ligand>
</feature>
<dbReference type="PIRSF" id="PIRSF021524">
    <property type="entry name" value="MSH_acetyltransferase"/>
    <property type="match status" value="1"/>
</dbReference>
<keyword evidence="8" id="KW-1185">Reference proteome</keyword>
<dbReference type="InterPro" id="IPR000182">
    <property type="entry name" value="GNAT_dom"/>
</dbReference>
<evidence type="ECO:0000313" key="8">
    <source>
        <dbReference type="Proteomes" id="UP001336020"/>
    </source>
</evidence>
<comment type="similarity">
    <text evidence="4">Belongs to the acetyltransferase family. MshD subfamily.</text>
</comment>
<keyword evidence="1 4" id="KW-0808">Transferase</keyword>